<gene>
    <name evidence="1" type="ORF">AJ85_10870</name>
</gene>
<evidence type="ECO:0000313" key="1">
    <source>
        <dbReference type="EMBL" id="THG90419.1"/>
    </source>
</evidence>
<reference evidence="1 2" key="1">
    <citation type="submission" date="2014-01" db="EMBL/GenBank/DDBJ databases">
        <title>Draft genome sequencing of Bacillus alcalophilus CGMCC 1.3604.</title>
        <authorList>
            <person name="Yang J."/>
            <person name="Diao L."/>
            <person name="Yang S."/>
        </authorList>
    </citation>
    <scope>NUCLEOTIDE SEQUENCE [LARGE SCALE GENOMIC DNA]</scope>
    <source>
        <strain evidence="1 2">CGMCC 1.3604</strain>
    </source>
</reference>
<proteinExistence type="predicted"/>
<accession>A0A4S4K301</accession>
<dbReference type="EMBL" id="JALP01000154">
    <property type="protein sequence ID" value="THG90419.1"/>
    <property type="molecule type" value="Genomic_DNA"/>
</dbReference>
<evidence type="ECO:0000313" key="2">
    <source>
        <dbReference type="Proteomes" id="UP000297014"/>
    </source>
</evidence>
<sequence length="35" mass="3729">MIALAAKKGELPASKGFNDCFSSEKWSASVIKGEQ</sequence>
<dbReference type="AlphaFoldDB" id="A0A4S4K301"/>
<name>A0A4S4K301_ALKAL</name>
<comment type="caution">
    <text evidence="1">The sequence shown here is derived from an EMBL/GenBank/DDBJ whole genome shotgun (WGS) entry which is preliminary data.</text>
</comment>
<protein>
    <submittedName>
        <fullName evidence="1">Uncharacterized protein</fullName>
    </submittedName>
</protein>
<organism evidence="1 2">
    <name type="scientific">Alkalihalobacillus alcalophilus ATCC 27647 = CGMCC 1.3604</name>
    <dbReference type="NCBI Taxonomy" id="1218173"/>
    <lineage>
        <taxon>Bacteria</taxon>
        <taxon>Bacillati</taxon>
        <taxon>Bacillota</taxon>
        <taxon>Bacilli</taxon>
        <taxon>Bacillales</taxon>
        <taxon>Bacillaceae</taxon>
        <taxon>Alkalihalobacillus</taxon>
    </lineage>
</organism>
<dbReference type="Proteomes" id="UP000297014">
    <property type="component" value="Unassembled WGS sequence"/>
</dbReference>